<dbReference type="PANTHER" id="PTHR45569:SF1">
    <property type="entry name" value="SENSOR PROTEIN KDPD"/>
    <property type="match status" value="1"/>
</dbReference>
<evidence type="ECO:0000256" key="1">
    <source>
        <dbReference type="ARBA" id="ARBA00022679"/>
    </source>
</evidence>
<reference evidence="8" key="1">
    <citation type="submission" date="2020-06" db="EMBL/GenBank/DDBJ databases">
        <title>Nostoc edaphicum CCNP1411 genome.</title>
        <authorList>
            <person name="Fidor A."/>
            <person name="Grabski M."/>
            <person name="Gawor J."/>
            <person name="Gromadka R."/>
            <person name="Wegrzyn G."/>
            <person name="Mazur-Marzec H."/>
        </authorList>
    </citation>
    <scope>NUCLEOTIDE SEQUENCE [LARGE SCALE GENOMIC DNA]</scope>
    <source>
        <strain evidence="8">CCNP1411</strain>
    </source>
</reference>
<dbReference type="Proteomes" id="UP000514713">
    <property type="component" value="Chromosome"/>
</dbReference>
<dbReference type="Gene3D" id="3.40.50.620">
    <property type="entry name" value="HUPs"/>
    <property type="match status" value="1"/>
</dbReference>
<evidence type="ECO:0000256" key="4">
    <source>
        <dbReference type="SAM" id="MobiDB-lite"/>
    </source>
</evidence>
<dbReference type="InterPro" id="IPR027417">
    <property type="entry name" value="P-loop_NTPase"/>
</dbReference>
<dbReference type="InterPro" id="IPR014729">
    <property type="entry name" value="Rossmann-like_a/b/a_fold"/>
</dbReference>
<dbReference type="GO" id="GO:0000155">
    <property type="term" value="F:phosphorelay sensor kinase activity"/>
    <property type="evidence" value="ECO:0007669"/>
    <property type="project" value="InterPro"/>
</dbReference>
<dbReference type="PANTHER" id="PTHR45569">
    <property type="entry name" value="SENSOR PROTEIN KDPD"/>
    <property type="match status" value="1"/>
</dbReference>
<proteinExistence type="predicted"/>
<dbReference type="InterPro" id="IPR003852">
    <property type="entry name" value="Sig_transdc_His_kinase_KdpD_N"/>
</dbReference>
<evidence type="ECO:0000259" key="5">
    <source>
        <dbReference type="Pfam" id="PF00582"/>
    </source>
</evidence>
<dbReference type="Pfam" id="PF02702">
    <property type="entry name" value="KdpD"/>
    <property type="match status" value="1"/>
</dbReference>
<dbReference type="EMBL" id="CP054698">
    <property type="protein sequence ID" value="QMS87774.1"/>
    <property type="molecule type" value="Genomic_DNA"/>
</dbReference>
<feature type="region of interest" description="Disordered" evidence="4">
    <location>
        <begin position="1"/>
        <end position="20"/>
    </location>
</feature>
<dbReference type="GO" id="GO:0005737">
    <property type="term" value="C:cytoplasm"/>
    <property type="evidence" value="ECO:0007669"/>
    <property type="project" value="UniProtKB-ARBA"/>
</dbReference>
<feature type="domain" description="Signal transduction histidine kinase osmosensitive K+ channel sensor N-terminal" evidence="6">
    <location>
        <begin position="27"/>
        <end position="236"/>
    </location>
</feature>
<evidence type="ECO:0000313" key="7">
    <source>
        <dbReference type="EMBL" id="QMS87774.1"/>
    </source>
</evidence>
<keyword evidence="2 7" id="KW-0418">Kinase</keyword>
<protein>
    <submittedName>
        <fullName evidence="7">Sensor histidine kinase KdpD</fullName>
    </submittedName>
</protein>
<dbReference type="GO" id="GO:0005886">
    <property type="term" value="C:plasma membrane"/>
    <property type="evidence" value="ECO:0007669"/>
    <property type="project" value="TreeGrafter"/>
</dbReference>
<dbReference type="KEGG" id="ned:HUN01_09320"/>
<name>A0A7D7LBP0_9NOSO</name>
<dbReference type="SUPFAM" id="SSF52402">
    <property type="entry name" value="Adenine nucleotide alpha hydrolases-like"/>
    <property type="match status" value="1"/>
</dbReference>
<dbReference type="Gene3D" id="3.40.50.300">
    <property type="entry name" value="P-loop containing nucleotide triphosphate hydrolases"/>
    <property type="match status" value="1"/>
</dbReference>
<evidence type="ECO:0000256" key="2">
    <source>
        <dbReference type="ARBA" id="ARBA00022777"/>
    </source>
</evidence>
<dbReference type="AlphaFoldDB" id="A0A7D7LBP0"/>
<evidence type="ECO:0000256" key="3">
    <source>
        <dbReference type="ARBA" id="ARBA00023012"/>
    </source>
</evidence>
<dbReference type="InterPro" id="IPR006016">
    <property type="entry name" value="UspA"/>
</dbReference>
<dbReference type="Pfam" id="PF00582">
    <property type="entry name" value="Usp"/>
    <property type="match status" value="1"/>
</dbReference>
<dbReference type="CDD" id="cd01987">
    <property type="entry name" value="USP_KdpD-like"/>
    <property type="match status" value="1"/>
</dbReference>
<keyword evidence="1" id="KW-0808">Transferase</keyword>
<sequence>MSDNSNASSAGTAPLNSGSYSLYPARRRGKHKIFIGMAPGVGKTYRMLEEGHALKQEGIDVVVGLLETHGRKETAEKAEGLEILPRKQYPRGELTLTDMDTDAILKRSPQLVLIDELAHTNVPGSPREKRYEDVEVVLAAGIDVYSTMNVQHLESLNDLVARITSVIVRERVPDRILDDADEIVVVDVTPETLQERLLEGKIYEPQKIQQSLDNFFQRRNLIALRELALREVADNVEENAIATIPNGQFCNIHERVLVCVSTYPNSVQLLRRGARLANYMNAPLYTLFVADPERFLTKEESLHIHTCEKLCKEFEGTFIRVTNSNVANAIAEVAEKYRITQIVIGESQRSRWQMLIKGSLTQKLVRLLKNIDLHIIASEKMVSPK</sequence>
<dbReference type="FunFam" id="3.40.50.300:FF:000483">
    <property type="entry name" value="Sensor histidine kinase KdpD"/>
    <property type="match status" value="1"/>
</dbReference>
<evidence type="ECO:0000259" key="6">
    <source>
        <dbReference type="Pfam" id="PF02702"/>
    </source>
</evidence>
<gene>
    <name evidence="7" type="ORF">HUN01_09320</name>
</gene>
<keyword evidence="8" id="KW-1185">Reference proteome</keyword>
<keyword evidence="3" id="KW-0902">Two-component regulatory system</keyword>
<accession>A0A7D7LBP0</accession>
<dbReference type="InterPro" id="IPR052023">
    <property type="entry name" value="Histidine_kinase_KdpD"/>
</dbReference>
<dbReference type="RefSeq" id="WP_181931026.1">
    <property type="nucleotide sequence ID" value="NZ_CP054698.1"/>
</dbReference>
<organism evidence="7 8">
    <name type="scientific">Nostoc edaphicum CCNP1411</name>
    <dbReference type="NCBI Taxonomy" id="1472755"/>
    <lineage>
        <taxon>Bacteria</taxon>
        <taxon>Bacillati</taxon>
        <taxon>Cyanobacteriota</taxon>
        <taxon>Cyanophyceae</taxon>
        <taxon>Nostocales</taxon>
        <taxon>Nostocaceae</taxon>
        <taxon>Nostoc</taxon>
    </lineage>
</organism>
<evidence type="ECO:0000313" key="8">
    <source>
        <dbReference type="Proteomes" id="UP000514713"/>
    </source>
</evidence>
<feature type="domain" description="UspA" evidence="5">
    <location>
        <begin position="254"/>
        <end position="367"/>
    </location>
</feature>